<keyword evidence="2" id="KW-1185">Reference proteome</keyword>
<accession>A0ACC2UEA7</accession>
<sequence>MAHHDIVALENHVLKAWIDKATSCYQKATLMISLGTLDQNLWQFKEPSSKTLSACPEMVARLDFKSRQATISKQANPTISQLPVISFGLLYAQMKAPDEENPSKVFLDDQLRQTAKFKSGRKNMTRISQLWFKLLA</sequence>
<gene>
    <name evidence="1" type="ORF">DSO57_1039812</name>
</gene>
<evidence type="ECO:0000313" key="1">
    <source>
        <dbReference type="EMBL" id="KAJ9085092.1"/>
    </source>
</evidence>
<evidence type="ECO:0000313" key="2">
    <source>
        <dbReference type="Proteomes" id="UP001165960"/>
    </source>
</evidence>
<comment type="caution">
    <text evidence="1">The sequence shown here is derived from an EMBL/GenBank/DDBJ whole genome shotgun (WGS) entry which is preliminary data.</text>
</comment>
<proteinExistence type="predicted"/>
<dbReference type="EMBL" id="QTSX02000782">
    <property type="protein sequence ID" value="KAJ9085092.1"/>
    <property type="molecule type" value="Genomic_DNA"/>
</dbReference>
<name>A0ACC2UEA7_9FUNG</name>
<organism evidence="1 2">
    <name type="scientific">Entomophthora muscae</name>
    <dbReference type="NCBI Taxonomy" id="34485"/>
    <lineage>
        <taxon>Eukaryota</taxon>
        <taxon>Fungi</taxon>
        <taxon>Fungi incertae sedis</taxon>
        <taxon>Zoopagomycota</taxon>
        <taxon>Entomophthoromycotina</taxon>
        <taxon>Entomophthoromycetes</taxon>
        <taxon>Entomophthorales</taxon>
        <taxon>Entomophthoraceae</taxon>
        <taxon>Entomophthora</taxon>
    </lineage>
</organism>
<dbReference type="Proteomes" id="UP001165960">
    <property type="component" value="Unassembled WGS sequence"/>
</dbReference>
<reference evidence="1" key="1">
    <citation type="submission" date="2022-04" db="EMBL/GenBank/DDBJ databases">
        <title>Genome of the entomopathogenic fungus Entomophthora muscae.</title>
        <authorList>
            <person name="Elya C."/>
            <person name="Lovett B.R."/>
            <person name="Lee E."/>
            <person name="Macias A.M."/>
            <person name="Hajek A.E."/>
            <person name="De Bivort B.L."/>
            <person name="Kasson M.T."/>
            <person name="De Fine Licht H.H."/>
            <person name="Stajich J.E."/>
        </authorList>
    </citation>
    <scope>NUCLEOTIDE SEQUENCE</scope>
    <source>
        <strain evidence="1">Berkeley</strain>
    </source>
</reference>
<protein>
    <submittedName>
        <fullName evidence="1">Uncharacterized protein</fullName>
    </submittedName>
</protein>